<dbReference type="InterPro" id="IPR014710">
    <property type="entry name" value="RmlC-like_jellyroll"/>
</dbReference>
<dbReference type="InterPro" id="IPR008579">
    <property type="entry name" value="UGlyAH_Cupin_dom"/>
</dbReference>
<dbReference type="CDD" id="cd02227">
    <property type="entry name" value="cupin_TM1112-like"/>
    <property type="match status" value="1"/>
</dbReference>
<reference evidence="2 3" key="1">
    <citation type="submission" date="2021-05" db="EMBL/GenBank/DDBJ databases">
        <title>Draft Genome Sequences of Clinical Respiratory Isolates of Mycobacterium goodii Recovered in Ireland.</title>
        <authorList>
            <person name="Flanagan P.R."/>
            <person name="Mok S."/>
            <person name="Roycroft E."/>
            <person name="Rogers T.R."/>
            <person name="Fitzgibbon M."/>
        </authorList>
    </citation>
    <scope>NUCLEOTIDE SEQUENCE [LARGE SCALE GENOMIC DNA]</scope>
    <source>
        <strain evidence="2 3">14IE55</strain>
    </source>
</reference>
<protein>
    <submittedName>
        <fullName evidence="2">DUF861 domain-containing protein</fullName>
    </submittedName>
</protein>
<dbReference type="SUPFAM" id="SSF51182">
    <property type="entry name" value="RmlC-like cupins"/>
    <property type="match status" value="1"/>
</dbReference>
<dbReference type="PANTHER" id="PTHR40943">
    <property type="entry name" value="CYTOPLASMIC PROTEIN-RELATED"/>
    <property type="match status" value="1"/>
</dbReference>
<dbReference type="Pfam" id="PF05899">
    <property type="entry name" value="Cupin_3"/>
    <property type="match status" value="1"/>
</dbReference>
<dbReference type="Gene3D" id="2.60.120.10">
    <property type="entry name" value="Jelly Rolls"/>
    <property type="match status" value="1"/>
</dbReference>
<evidence type="ECO:0000313" key="3">
    <source>
        <dbReference type="Proteomes" id="UP000696413"/>
    </source>
</evidence>
<gene>
    <name evidence="2" type="ORF">KL859_33085</name>
</gene>
<dbReference type="EMBL" id="JAHBOM010000052">
    <property type="protein sequence ID" value="MBU8827689.1"/>
    <property type="molecule type" value="Genomic_DNA"/>
</dbReference>
<evidence type="ECO:0000313" key="2">
    <source>
        <dbReference type="EMBL" id="MBU8827689.1"/>
    </source>
</evidence>
<dbReference type="RefSeq" id="WP_214396301.1">
    <property type="nucleotide sequence ID" value="NZ_JAHBOL010000065.1"/>
</dbReference>
<keyword evidence="3" id="KW-1185">Reference proteome</keyword>
<name>A0ABS6HYE8_MYCGD</name>
<comment type="caution">
    <text evidence="2">The sequence shown here is derived from an EMBL/GenBank/DDBJ whole genome shotgun (WGS) entry which is preliminary data.</text>
</comment>
<dbReference type="Proteomes" id="UP000696413">
    <property type="component" value="Unassembled WGS sequence"/>
</dbReference>
<dbReference type="InterPro" id="IPR011051">
    <property type="entry name" value="RmlC_Cupin_sf"/>
</dbReference>
<organism evidence="2 3">
    <name type="scientific">Mycolicibacterium goodii</name>
    <name type="common">Mycobacterium goodii</name>
    <dbReference type="NCBI Taxonomy" id="134601"/>
    <lineage>
        <taxon>Bacteria</taxon>
        <taxon>Bacillati</taxon>
        <taxon>Actinomycetota</taxon>
        <taxon>Actinomycetes</taxon>
        <taxon>Mycobacteriales</taxon>
        <taxon>Mycobacteriaceae</taxon>
        <taxon>Mycolicibacterium</taxon>
    </lineage>
</organism>
<accession>A0ABS6HYE8</accession>
<dbReference type="PANTHER" id="PTHR40943:SF1">
    <property type="entry name" value="CYTOPLASMIC PROTEIN"/>
    <property type="match status" value="1"/>
</dbReference>
<sequence length="112" mass="12275">MIDVNPLDLELTSEGIVTGATAGEPEQFSATIANQDGVRVGVWRCEPGEFPWSWENAEMFHVIEGAGTITDEDGREHEVAPGKVFFMPAGSSAKWKVTKTIRKSWVVANPEQ</sequence>
<proteinExistence type="predicted"/>
<evidence type="ECO:0000259" key="1">
    <source>
        <dbReference type="Pfam" id="PF05899"/>
    </source>
</evidence>
<feature type="domain" description="(S)-ureidoglycine aminohydrolase cupin" evidence="1">
    <location>
        <begin position="36"/>
        <end position="104"/>
    </location>
</feature>